<dbReference type="EMBL" id="BKCJ011760958">
    <property type="protein sequence ID" value="GFD50722.1"/>
    <property type="molecule type" value="Genomic_DNA"/>
</dbReference>
<comment type="caution">
    <text evidence="1">The sequence shown here is derived from an EMBL/GenBank/DDBJ whole genome shotgun (WGS) entry which is preliminary data.</text>
</comment>
<reference evidence="1" key="1">
    <citation type="journal article" date="2019" name="Sci. Rep.">
        <title>Draft genome of Tanacetum cinerariifolium, the natural source of mosquito coil.</title>
        <authorList>
            <person name="Yamashiro T."/>
            <person name="Shiraishi A."/>
            <person name="Satake H."/>
            <person name="Nakayama K."/>
        </authorList>
    </citation>
    <scope>NUCLEOTIDE SEQUENCE</scope>
</reference>
<evidence type="ECO:0000313" key="1">
    <source>
        <dbReference type="EMBL" id="GFD50722.1"/>
    </source>
</evidence>
<gene>
    <name evidence="1" type="ORF">Tci_922691</name>
</gene>
<name>A0A699WSI4_TANCI</name>
<organism evidence="1">
    <name type="scientific">Tanacetum cinerariifolium</name>
    <name type="common">Dalmatian daisy</name>
    <name type="synonym">Chrysanthemum cinerariifolium</name>
    <dbReference type="NCBI Taxonomy" id="118510"/>
    <lineage>
        <taxon>Eukaryota</taxon>
        <taxon>Viridiplantae</taxon>
        <taxon>Streptophyta</taxon>
        <taxon>Embryophyta</taxon>
        <taxon>Tracheophyta</taxon>
        <taxon>Spermatophyta</taxon>
        <taxon>Magnoliopsida</taxon>
        <taxon>eudicotyledons</taxon>
        <taxon>Gunneridae</taxon>
        <taxon>Pentapetalae</taxon>
        <taxon>asterids</taxon>
        <taxon>campanulids</taxon>
        <taxon>Asterales</taxon>
        <taxon>Asteraceae</taxon>
        <taxon>Asteroideae</taxon>
        <taxon>Anthemideae</taxon>
        <taxon>Anthemidinae</taxon>
        <taxon>Tanacetum</taxon>
    </lineage>
</organism>
<sequence>NDEDDVYTKATPISLKVLIVDFQIHTEHNKTYYKIIRADGSHQLFLSFISMLRNFDREDLKMLWNIVQEIFVSLEPKNFSGDFLLNALKTMFEKPNVEAHIWKDQRGSYGLAKVKS</sequence>
<accession>A0A699WSI4</accession>
<dbReference type="AlphaFoldDB" id="A0A699WSI4"/>
<protein>
    <submittedName>
        <fullName evidence="1">Uncharacterized protein</fullName>
    </submittedName>
</protein>
<proteinExistence type="predicted"/>
<feature type="non-terminal residue" evidence="1">
    <location>
        <position position="1"/>
    </location>
</feature>